<evidence type="ECO:0000313" key="2">
    <source>
        <dbReference type="Proteomes" id="UP001057375"/>
    </source>
</evidence>
<protein>
    <submittedName>
        <fullName evidence="1">Uncharacterized protein</fullName>
    </submittedName>
</protein>
<accession>A0ABQ5KK52</accession>
<dbReference type="Proteomes" id="UP001057375">
    <property type="component" value="Unassembled WGS sequence"/>
</dbReference>
<organism evidence="1 2">
    <name type="scientific">Aduncisulcus paluster</name>
    <dbReference type="NCBI Taxonomy" id="2918883"/>
    <lineage>
        <taxon>Eukaryota</taxon>
        <taxon>Metamonada</taxon>
        <taxon>Carpediemonas-like organisms</taxon>
        <taxon>Aduncisulcus</taxon>
    </lineage>
</organism>
<name>A0ABQ5KK52_9EUKA</name>
<sequence>MDDFKCVICLLSWDPHDIKYKLVKLQDYSLSSEPVVIELCIDPQSSSLYLVFSEEGKIITLSVLISAEYLSLSIKIPECVIERLDIGPSISLVDAFLQQGCLHFVCESSTAPQDKLIVYRRGDTTPCEFLCDKYCSSGELGIVFQKDKKLHLKYDHTFNNESDFVVSCGEEDPLNVIPIFFLSNGFQQSCFIIQQNTRSFVLSRHNMTEIDLKTRICHLFPLSKTHFITVSDHNFRIFQLTFGTSDDEIPKEKEILDPIMSVDMTLSSRKVSLFMKIYKKCEGLIDVMNSWKSDLIFRNKITKQLPLKYLRTFDKYIVPIRDCYDSAKTLLESGGKDRKVKLVCTMMKCLEDGDKDTFDEQFGKILENVSEIQKLVCDYEKHFSAFYNVINDVICPYQTLEHKILFNLLIESPKIINSLGNLLPFDEKSELGKTSEEEKIENIQTDSECFKSLVTLFDHILSDRFEKQSNSVYGENVIKEFILLLEKIVGDKLPFIEIPDSSCIIKFIQDHHDTEKYQAWLD</sequence>
<dbReference type="EMBL" id="BQXS01009720">
    <property type="protein sequence ID" value="GKT31694.1"/>
    <property type="molecule type" value="Genomic_DNA"/>
</dbReference>
<proteinExistence type="predicted"/>
<keyword evidence="2" id="KW-1185">Reference proteome</keyword>
<feature type="non-terminal residue" evidence="1">
    <location>
        <position position="522"/>
    </location>
</feature>
<gene>
    <name evidence="1" type="ORF">ADUPG1_006069</name>
</gene>
<comment type="caution">
    <text evidence="1">The sequence shown here is derived from an EMBL/GenBank/DDBJ whole genome shotgun (WGS) entry which is preliminary data.</text>
</comment>
<evidence type="ECO:0000313" key="1">
    <source>
        <dbReference type="EMBL" id="GKT31694.1"/>
    </source>
</evidence>
<reference evidence="1" key="1">
    <citation type="submission" date="2022-03" db="EMBL/GenBank/DDBJ databases">
        <title>Draft genome sequence of Aduncisulcus paluster, a free-living microaerophilic Fornicata.</title>
        <authorList>
            <person name="Yuyama I."/>
            <person name="Kume K."/>
            <person name="Tamura T."/>
            <person name="Inagaki Y."/>
            <person name="Hashimoto T."/>
        </authorList>
    </citation>
    <scope>NUCLEOTIDE SEQUENCE</scope>
    <source>
        <strain evidence="1">NY0171</strain>
    </source>
</reference>